<dbReference type="EMBL" id="LGCM01000019">
    <property type="protein sequence ID" value="KPL87406.1"/>
    <property type="molecule type" value="Genomic_DNA"/>
</dbReference>
<keyword evidence="3" id="KW-1185">Reference proteome</keyword>
<name>A0A0M8JQK2_9CHLR</name>
<gene>
    <name evidence="2" type="ORF">ADN01_04350</name>
    <name evidence="1" type="ORF">LSAC_03679</name>
</gene>
<sequence length="75" mass="8761">MSLGLLYRERRAKDELAQRILQAAAAYQRMYGRRPEVCYVHPSCQEGLTQLPQMEVRADEQIQPNQFYLGLFTGR</sequence>
<dbReference type="STRING" id="229921.ADN01_04350"/>
<evidence type="ECO:0000313" key="2">
    <source>
        <dbReference type="EMBL" id="KPL87406.1"/>
    </source>
</evidence>
<evidence type="ECO:0000313" key="1">
    <source>
        <dbReference type="EMBL" id="GAP19767.1"/>
    </source>
</evidence>
<accession>A0A0M8JQK2</accession>
<dbReference type="OrthoDB" id="165155at2"/>
<dbReference type="EMBL" id="DF967975">
    <property type="protein sequence ID" value="GAP19767.1"/>
    <property type="molecule type" value="Genomic_DNA"/>
</dbReference>
<dbReference type="AlphaFoldDB" id="A0A0M8JQK2"/>
<reference evidence="1" key="1">
    <citation type="journal article" date="2015" name="Genome Announc.">
        <title>Draft Genome Sequences of Anaerolinea thermolimosa IMO-1, Bellilinea caldifistulae GOMI-1, Leptolinea tardivitalis YMTK-2, Levilinea saccharolytica KIBI-1, Longilinea arvoryzae KOME-1, Previously Described as Members of the Class Anaerolineae (Chloroflexi).</title>
        <authorList>
            <person name="Matsuura N."/>
            <person name="Tourlousse M.D."/>
            <person name="Ohashi A."/>
            <person name="Hugenholtz P."/>
            <person name="Sekiguchi Y."/>
        </authorList>
    </citation>
    <scope>NUCLEOTIDE SEQUENCE</scope>
    <source>
        <strain evidence="1">KIBI-1</strain>
    </source>
</reference>
<proteinExistence type="predicted"/>
<reference evidence="2 3" key="2">
    <citation type="submission" date="2015-07" db="EMBL/GenBank/DDBJ databases">
        <title>Genome sequence of Levilinea saccharolytica DSM 16555.</title>
        <authorList>
            <person name="Hemp J."/>
            <person name="Ward L.M."/>
            <person name="Pace L.A."/>
            <person name="Fischer W.W."/>
        </authorList>
    </citation>
    <scope>NUCLEOTIDE SEQUENCE [LARGE SCALE GENOMIC DNA]</scope>
    <source>
        <strain evidence="2 3">KIBI-1</strain>
    </source>
</reference>
<evidence type="ECO:0000313" key="3">
    <source>
        <dbReference type="Proteomes" id="UP000050501"/>
    </source>
</evidence>
<dbReference type="RefSeq" id="WP_062420016.1">
    <property type="nucleotide sequence ID" value="NZ_BBXZ01000192.1"/>
</dbReference>
<organism evidence="1">
    <name type="scientific">Levilinea saccharolytica</name>
    <dbReference type="NCBI Taxonomy" id="229921"/>
    <lineage>
        <taxon>Bacteria</taxon>
        <taxon>Bacillati</taxon>
        <taxon>Chloroflexota</taxon>
        <taxon>Anaerolineae</taxon>
        <taxon>Anaerolineales</taxon>
        <taxon>Anaerolineaceae</taxon>
        <taxon>Levilinea</taxon>
    </lineage>
</organism>
<protein>
    <submittedName>
        <fullName evidence="1">Uncharacterized protein</fullName>
    </submittedName>
</protein>
<dbReference type="Proteomes" id="UP000050501">
    <property type="component" value="Unassembled WGS sequence"/>
</dbReference>